<keyword evidence="5" id="KW-1185">Reference proteome</keyword>
<dbReference type="Gene3D" id="3.40.50.2300">
    <property type="match status" value="1"/>
</dbReference>
<feature type="domain" description="Response regulatory" evidence="3">
    <location>
        <begin position="5"/>
        <end position="121"/>
    </location>
</feature>
<dbReference type="SMART" id="SM00448">
    <property type="entry name" value="REC"/>
    <property type="match status" value="1"/>
</dbReference>
<dbReference type="InterPro" id="IPR011006">
    <property type="entry name" value="CheY-like_superfamily"/>
</dbReference>
<dbReference type="InterPro" id="IPR001789">
    <property type="entry name" value="Sig_transdc_resp-reg_receiver"/>
</dbReference>
<dbReference type="RefSeq" id="WP_067786583.1">
    <property type="nucleotide sequence ID" value="NZ_CP016545.1"/>
</dbReference>
<evidence type="ECO:0000256" key="1">
    <source>
        <dbReference type="ARBA" id="ARBA00022553"/>
    </source>
</evidence>
<dbReference type="PROSITE" id="PS50110">
    <property type="entry name" value="RESPONSE_REGULATORY"/>
    <property type="match status" value="1"/>
</dbReference>
<gene>
    <name evidence="4" type="primary">divK_2</name>
    <name evidence="4" type="ORF">A6F65_01077</name>
</gene>
<evidence type="ECO:0000256" key="2">
    <source>
        <dbReference type="PROSITE-ProRule" id="PRU00169"/>
    </source>
</evidence>
<dbReference type="Proteomes" id="UP000092698">
    <property type="component" value="Chromosome"/>
</dbReference>
<protein>
    <submittedName>
        <fullName evidence="4">Polar-differentiation response regulator DivK</fullName>
    </submittedName>
</protein>
<organism evidence="4 5">
    <name type="scientific">Paraurantiacibacter namhicola</name>
    <dbReference type="NCBI Taxonomy" id="645517"/>
    <lineage>
        <taxon>Bacteria</taxon>
        <taxon>Pseudomonadati</taxon>
        <taxon>Pseudomonadota</taxon>
        <taxon>Alphaproteobacteria</taxon>
        <taxon>Sphingomonadales</taxon>
        <taxon>Erythrobacteraceae</taxon>
        <taxon>Paraurantiacibacter</taxon>
    </lineage>
</organism>
<dbReference type="InterPro" id="IPR050595">
    <property type="entry name" value="Bact_response_regulator"/>
</dbReference>
<dbReference type="Pfam" id="PF00072">
    <property type="entry name" value="Response_reg"/>
    <property type="match status" value="1"/>
</dbReference>
<sequence length="125" mass="13871">MEHQRILVVEDDLYNRIFFCAVLEEHGFVVEQVADERTAIDVAAVFGPDLVVMDIQMPHISGIDLIRKLKQRPTLARVPVLAVTGYVGREEEREVRDAGASAILAKPVPIEPFLKAIENALPQAA</sequence>
<dbReference type="STRING" id="645517.A6F65_01077"/>
<dbReference type="AlphaFoldDB" id="A0A1C7D7C1"/>
<dbReference type="PANTHER" id="PTHR44591:SF23">
    <property type="entry name" value="CHEY SUBFAMILY"/>
    <property type="match status" value="1"/>
</dbReference>
<dbReference type="OrthoDB" id="9801602at2"/>
<keyword evidence="1 2" id="KW-0597">Phosphoprotein</keyword>
<evidence type="ECO:0000313" key="5">
    <source>
        <dbReference type="Proteomes" id="UP000092698"/>
    </source>
</evidence>
<evidence type="ECO:0000259" key="3">
    <source>
        <dbReference type="PROSITE" id="PS50110"/>
    </source>
</evidence>
<dbReference type="KEGG" id="anh:A6F65_01077"/>
<dbReference type="SUPFAM" id="SSF52172">
    <property type="entry name" value="CheY-like"/>
    <property type="match status" value="1"/>
</dbReference>
<reference evidence="4 5" key="1">
    <citation type="submission" date="2016-07" db="EMBL/GenBank/DDBJ databases">
        <title>Complete genome sequence of Altererythrobacter namhicola JCM 16345T, containing esterase-encoding genes.</title>
        <authorList>
            <person name="Cheng H."/>
            <person name="Wu Y.-H."/>
            <person name="Jian S.-L."/>
            <person name="Huo Y.-Y."/>
            <person name="Wang C.-S."/>
            <person name="Xu X.-W."/>
        </authorList>
    </citation>
    <scope>NUCLEOTIDE SEQUENCE [LARGE SCALE GENOMIC DNA]</scope>
    <source>
        <strain evidence="4 5">JCM 16345</strain>
    </source>
</reference>
<evidence type="ECO:0000313" key="4">
    <source>
        <dbReference type="EMBL" id="ANU07386.1"/>
    </source>
</evidence>
<accession>A0A1C7D7C1</accession>
<name>A0A1C7D7C1_9SPHN</name>
<dbReference type="GO" id="GO:0000160">
    <property type="term" value="P:phosphorelay signal transduction system"/>
    <property type="evidence" value="ECO:0007669"/>
    <property type="project" value="InterPro"/>
</dbReference>
<feature type="modified residue" description="4-aspartylphosphate" evidence="2">
    <location>
        <position position="54"/>
    </location>
</feature>
<proteinExistence type="predicted"/>
<dbReference type="EMBL" id="CP016545">
    <property type="protein sequence ID" value="ANU07386.1"/>
    <property type="molecule type" value="Genomic_DNA"/>
</dbReference>
<dbReference type="PANTHER" id="PTHR44591">
    <property type="entry name" value="STRESS RESPONSE REGULATOR PROTEIN 1"/>
    <property type="match status" value="1"/>
</dbReference>